<reference evidence="8 9" key="1">
    <citation type="submission" date="2015-01" db="EMBL/GenBank/DDBJ databases">
        <title>Enhanced salinomycin production by adjusting the supply of polyketide extender units in Streptomyce albus DSM 41398.</title>
        <authorList>
            <person name="Lu C."/>
        </authorList>
    </citation>
    <scope>NUCLEOTIDE SEQUENCE [LARGE SCALE GENOMIC DNA]</scope>
    <source>
        <strain evidence="9">ATCC 21838 / DSM 41398 / FERM P-419 / JCM 4703 / NBRC 107858</strain>
    </source>
</reference>
<evidence type="ECO:0000256" key="6">
    <source>
        <dbReference type="HAMAP-Rule" id="MF_02207"/>
    </source>
</evidence>
<feature type="binding site" evidence="6">
    <location>
        <begin position="453"/>
        <end position="456"/>
    </location>
    <ligand>
        <name>ATP</name>
        <dbReference type="ChEBI" id="CHEBI:30616"/>
    </ligand>
</feature>
<keyword evidence="9" id="KW-1185">Reference proteome</keyword>
<keyword evidence="1 6" id="KW-0963">Cytoplasm</keyword>
<feature type="region of interest" description="Disordered" evidence="7">
    <location>
        <begin position="51"/>
        <end position="132"/>
    </location>
</feature>
<dbReference type="InterPro" id="IPR043129">
    <property type="entry name" value="ATPase_NBD"/>
</dbReference>
<comment type="subcellular location">
    <subcellularLocation>
        <location evidence="6">Cytoplasm</location>
    </subcellularLocation>
    <text evidence="6">Membrane-associated.</text>
</comment>
<evidence type="ECO:0000256" key="3">
    <source>
        <dbReference type="ARBA" id="ARBA00022840"/>
    </source>
</evidence>
<comment type="similarity">
    <text evidence="5 6">Belongs to the FtsA/MreB family.</text>
</comment>
<dbReference type="STRING" id="1888.Salbus254_4736"/>
<dbReference type="KEGG" id="sals:SLNWT_5428"/>
<sequence>MAFSSEPGLASVADGAGPACTPVHLYVVSTVRRPARTPSRSYAVPFLRRSARTARRGSRTVAVRPTGSRLPGFPSTASLPRPRPRHPAPGTPTPEAHPTRKHPGAPKITQSTQEGFPRRDFTATAPARTSSARGYARFGGRFSQDRRPALRPVALGRITMTASLEALRRCHLAVDLGAARTRVYVKGAGVVVDEPSAAAVNTRTGALIAVGTFAEQMTGRTPHYIRVVRPISGGTVVDIEMAQRMLRHLIGDKLRRNLRRNLRLRAAVCTPHEADPLAQRAAIETMVGLGARRVELVDTLVAAAVGCGLPVERPEATMIMACGAATTQVAVLSLGSIVRAERVPVGGEAIDHAIVQHLRQAHELVTPSQSVRPLQLALSGGGLVQDGPASTEVHGRDVATGVTRSVQVDNAAVRRAIRTPLTAVLDGIGRVLRDCPPDLVADLADTGIMMVGGSALLPGFDDMVRTYTGMPVHIAERPEMCAVRGVGAMLEGEIRPLVLDPLA</sequence>
<keyword evidence="3 6" id="KW-0067">ATP-binding</keyword>
<dbReference type="InterPro" id="IPR056546">
    <property type="entry name" value="MreB_MamK-like"/>
</dbReference>
<organism evidence="8 9">
    <name type="scientific">Streptomyces albus (strain ATCC 21838 / DSM 41398 / FERM P-419 / JCM 4703 / NBRC 107858)</name>
    <dbReference type="NCBI Taxonomy" id="1081613"/>
    <lineage>
        <taxon>Bacteria</taxon>
        <taxon>Bacillati</taxon>
        <taxon>Actinomycetota</taxon>
        <taxon>Actinomycetes</taxon>
        <taxon>Kitasatosporales</taxon>
        <taxon>Streptomycetaceae</taxon>
        <taxon>Streptomyces</taxon>
    </lineage>
</organism>
<comment type="caution">
    <text evidence="6">Lacks conserved residue(s) required for the propagation of feature annotation.</text>
</comment>
<feature type="binding site" evidence="6">
    <location>
        <begin position="324"/>
        <end position="326"/>
    </location>
    <ligand>
        <name>ATP</name>
        <dbReference type="ChEBI" id="CHEBI:30616"/>
    </ligand>
</feature>
<dbReference type="Proteomes" id="UP000031523">
    <property type="component" value="Chromosome"/>
</dbReference>
<evidence type="ECO:0000313" key="8">
    <source>
        <dbReference type="EMBL" id="AJE85804.1"/>
    </source>
</evidence>
<dbReference type="GO" id="GO:0008360">
    <property type="term" value="P:regulation of cell shape"/>
    <property type="evidence" value="ECO:0007669"/>
    <property type="project" value="UniProtKB-UniRule"/>
</dbReference>
<dbReference type="EMBL" id="CP010519">
    <property type="protein sequence ID" value="AJE85804.1"/>
    <property type="molecule type" value="Genomic_DNA"/>
</dbReference>
<keyword evidence="2 6" id="KW-0547">Nucleotide-binding</keyword>
<comment type="function">
    <text evidence="6">Forms membrane-associated dynamic filaments that are essential for cell shape determination. Acts by regulating cell wall synthesis and cell elongation, and thus cell shape. A feedback loop between cell geometry and MreB localization may maintain elongated cell shape by targeting cell wall growth to regions of negative cell wall curvature.</text>
</comment>
<accession>A0A0B5EVI7</accession>
<dbReference type="GO" id="GO:0005737">
    <property type="term" value="C:cytoplasm"/>
    <property type="evidence" value="ECO:0007669"/>
    <property type="project" value="UniProtKB-SubCell"/>
</dbReference>
<evidence type="ECO:0000313" key="9">
    <source>
        <dbReference type="Proteomes" id="UP000031523"/>
    </source>
</evidence>
<protein>
    <recommendedName>
        <fullName evidence="6">Cell shape-determining protein MreB</fullName>
    </recommendedName>
</protein>
<gene>
    <name evidence="6" type="primary">mreB</name>
    <name evidence="8" type="ORF">SLNWT_5428</name>
</gene>
<dbReference type="GO" id="GO:0000902">
    <property type="term" value="P:cell morphogenesis"/>
    <property type="evidence" value="ECO:0007669"/>
    <property type="project" value="InterPro"/>
</dbReference>
<dbReference type="Gene3D" id="3.30.420.40">
    <property type="match status" value="3"/>
</dbReference>
<evidence type="ECO:0000256" key="7">
    <source>
        <dbReference type="SAM" id="MobiDB-lite"/>
    </source>
</evidence>
<dbReference type="InterPro" id="IPR004753">
    <property type="entry name" value="MreB"/>
</dbReference>
<proteinExistence type="inferred from homology"/>
<dbReference type="PANTHER" id="PTHR42749:SF1">
    <property type="entry name" value="CELL SHAPE-DETERMINING PROTEIN MREB"/>
    <property type="match status" value="1"/>
</dbReference>
<dbReference type="HAMAP" id="MF_02207">
    <property type="entry name" value="MreB"/>
    <property type="match status" value="1"/>
</dbReference>
<name>A0A0B5EVI7_STRA4</name>
<dbReference type="SUPFAM" id="SSF53067">
    <property type="entry name" value="Actin-like ATPase domain"/>
    <property type="match status" value="2"/>
</dbReference>
<dbReference type="Pfam" id="PF06723">
    <property type="entry name" value="MreB_Mbl"/>
    <property type="match status" value="1"/>
</dbReference>
<dbReference type="PANTHER" id="PTHR42749">
    <property type="entry name" value="CELL SHAPE-DETERMINING PROTEIN MREB"/>
    <property type="match status" value="1"/>
</dbReference>
<evidence type="ECO:0000256" key="5">
    <source>
        <dbReference type="ARBA" id="ARBA00023458"/>
    </source>
</evidence>
<dbReference type="GO" id="GO:0005524">
    <property type="term" value="F:ATP binding"/>
    <property type="evidence" value="ECO:0007669"/>
    <property type="project" value="UniProtKB-KW"/>
</dbReference>
<comment type="subunit">
    <text evidence="6">Forms polymers.</text>
</comment>
<evidence type="ECO:0000256" key="1">
    <source>
        <dbReference type="ARBA" id="ARBA00022490"/>
    </source>
</evidence>
<evidence type="ECO:0000256" key="2">
    <source>
        <dbReference type="ARBA" id="ARBA00022741"/>
    </source>
</evidence>
<feature type="compositionally biased region" description="Low complexity" evidence="7">
    <location>
        <begin position="122"/>
        <end position="132"/>
    </location>
</feature>
<dbReference type="PRINTS" id="PR01652">
    <property type="entry name" value="SHAPEPROTEIN"/>
</dbReference>
<keyword evidence="4 6" id="KW-0133">Cell shape</keyword>
<dbReference type="AlphaFoldDB" id="A0A0B5EVI7"/>
<evidence type="ECO:0000256" key="4">
    <source>
        <dbReference type="ARBA" id="ARBA00022960"/>
    </source>
</evidence>